<dbReference type="PROSITE" id="PS50837">
    <property type="entry name" value="NACHT"/>
    <property type="match status" value="1"/>
</dbReference>
<dbReference type="Gene3D" id="2.40.10.120">
    <property type="match status" value="1"/>
</dbReference>
<organism evidence="5 6">
    <name type="scientific">Streptomyces microflavus DSM 40593</name>
    <dbReference type="NCBI Taxonomy" id="1303692"/>
    <lineage>
        <taxon>Bacteria</taxon>
        <taxon>Bacillati</taxon>
        <taxon>Actinomycetota</taxon>
        <taxon>Actinomycetes</taxon>
        <taxon>Kitasatosporales</taxon>
        <taxon>Streptomycetaceae</taxon>
        <taxon>Streptomyces</taxon>
    </lineage>
</organism>
<dbReference type="SUPFAM" id="SSF52058">
    <property type="entry name" value="L domain-like"/>
    <property type="match status" value="1"/>
</dbReference>
<feature type="compositionally biased region" description="Basic and acidic residues" evidence="3">
    <location>
        <begin position="289"/>
        <end position="302"/>
    </location>
</feature>
<evidence type="ECO:0000313" key="6">
    <source>
        <dbReference type="Proteomes" id="UP000013304"/>
    </source>
</evidence>
<dbReference type="InterPro" id="IPR007111">
    <property type="entry name" value="NACHT_NTPase"/>
</dbReference>
<dbReference type="GO" id="GO:0005524">
    <property type="term" value="F:ATP binding"/>
    <property type="evidence" value="ECO:0007669"/>
    <property type="project" value="UniProtKB-KW"/>
</dbReference>
<dbReference type="AlphaFoldDB" id="N0CUX2"/>
<dbReference type="SUPFAM" id="SSF50494">
    <property type="entry name" value="Trypsin-like serine proteases"/>
    <property type="match status" value="1"/>
</dbReference>
<dbReference type="EMBL" id="CP005080">
    <property type="protein sequence ID" value="AGK78694.1"/>
    <property type="molecule type" value="Genomic_DNA"/>
</dbReference>
<reference evidence="5 6" key="1">
    <citation type="submission" date="2013-04" db="EMBL/GenBank/DDBJ databases">
        <title>Complete genome sequence of Streptomyces fulvissimus.</title>
        <authorList>
            <person name="Myronovskyi M."/>
            <person name="Tokovenko B."/>
            <person name="Manderscheid N."/>
            <person name="Petzke L."/>
            <person name="Luzhetskyy A."/>
        </authorList>
    </citation>
    <scope>NUCLEOTIDE SEQUENCE [LARGE SCALE GENOMIC DNA]</scope>
    <source>
        <strain evidence="5 6">DSM 40593</strain>
    </source>
</reference>
<dbReference type="Pfam" id="PF13365">
    <property type="entry name" value="Trypsin_2"/>
    <property type="match status" value="1"/>
</dbReference>
<dbReference type="PATRIC" id="fig|1303692.3.peg.3788"/>
<evidence type="ECO:0000256" key="2">
    <source>
        <dbReference type="ARBA" id="ARBA00022840"/>
    </source>
</evidence>
<dbReference type="InterPro" id="IPR027417">
    <property type="entry name" value="P-loop_NTPase"/>
</dbReference>
<evidence type="ECO:0000259" key="4">
    <source>
        <dbReference type="PROSITE" id="PS50837"/>
    </source>
</evidence>
<evidence type="ECO:0000256" key="3">
    <source>
        <dbReference type="SAM" id="MobiDB-lite"/>
    </source>
</evidence>
<dbReference type="InterPro" id="IPR009003">
    <property type="entry name" value="Peptidase_S1_PA"/>
</dbReference>
<dbReference type="Gene3D" id="3.80.10.10">
    <property type="entry name" value="Ribonuclease Inhibitor"/>
    <property type="match status" value="1"/>
</dbReference>
<dbReference type="Proteomes" id="UP000013304">
    <property type="component" value="Chromosome"/>
</dbReference>
<feature type="domain" description="NACHT" evidence="4">
    <location>
        <begin position="313"/>
        <end position="655"/>
    </location>
</feature>
<dbReference type="HOGENOM" id="CLU_009117_0_0_11"/>
<evidence type="ECO:0000313" key="5">
    <source>
        <dbReference type="EMBL" id="AGK78694.1"/>
    </source>
</evidence>
<dbReference type="SUPFAM" id="SSF52540">
    <property type="entry name" value="P-loop containing nucleoside triphosphate hydrolases"/>
    <property type="match status" value="1"/>
</dbReference>
<dbReference type="InterPro" id="IPR032675">
    <property type="entry name" value="LRR_dom_sf"/>
</dbReference>
<dbReference type="Pfam" id="PF05729">
    <property type="entry name" value="NACHT"/>
    <property type="match status" value="1"/>
</dbReference>
<sequence>MGPDNNWLVLLHPTSRAIAAVFGSRQGSGYLISRSLILTAAHVVDPDSEAMVIVPGINRTIRSRLVWSKYNDKVDVALLRLDEGSALESVDPLKIGRLGSLTVWPNVQIVGYPAAQRDHLGQLDVDQLSGTLKPAAGLLQGTFAVDLNHEAPTADQIAESPWSGLSGAPLFIDDLLIGVVRADQARWKNSRLILTPSSVLLDDPEFLDACTKGDYRPIVETVTPRRQKEADFARKYCEFVVSQHKELTIIGLSRPDAHDESWPLDTSYLSLELITETQDEEPTQVKPSSDAERKKQETLRRSQRAEYALAGRRRVLIRGEAGSGKTTLLQWLATRIAQNDVPDPLSEFSDCVPVFLRLRHLVQRETLPSPEEFLSIVAKPLAQYPGADGWVTNLLSQGRALLLVDGVDEVPESDRQRTRSWLTELISAFPESRYVITSRPSAVRDGWLTKAQFSELELLPMSRRDIFNFIEKWHNTAIELLDGPRNPDYLAQLEEWNSSLKNEILSKAGLAQLATTPLMCALICALNRDRKGYLPEGRMELYGAALEMLLVRRDRERGVLIPENLKFLRLEEQIQLLQRIAFWLTINGASEIGYESASKTISAILPAIPSVKGTADDVLTYLLERSGLLRQPTSDTIDFIHRTFQDYLAAMAAVEDDNFGALINHANEDQWADVFRMAVGHARPKERAVLLNGILDRAKGEAKNRSRLRLIAAASLEHATALDPSVRKKVQAAIKKLVPPRTNPAGRALAHTGALILDLLPGPEGLDEKTREAVVTAAITVASEQAIPLLARYAGSQSVTAMEASLITQSWDRFDVGEYWSQVISLLPPEDLHYVIRTEEQLNFLADHIEPHDVELHGDFSATQLALIPPKNLNSLTLRGNRISLRLDALAQYSKLDDLQIWDCSGEVDLGTIGNAPIKRLSLLGDVRISNLDAVGSMEGLKDLAIEPGSRSAIGWSENFVVPESLAYLTIPFDNLPTSIVRSIASCSDLYQITFNAESIPPSARSAWQELALLRRLEISNERVGELRNAPVLPQVDSLWLGSVTQADELYRVADVYPNLKNLTIYFGDFGDRPPLGQIGRLSGCSVSWRNSSERVEGSDQWGWFKEVIP</sequence>
<gene>
    <name evidence="5" type="ORF">SFUL_3776</name>
</gene>
<keyword evidence="1" id="KW-0547">Nucleotide-binding</keyword>
<protein>
    <submittedName>
        <fullName evidence="5">Transcriptional regulator, XRE family</fullName>
    </submittedName>
</protein>
<dbReference type="PANTHER" id="PTHR46844">
    <property type="entry name" value="SLR5058 PROTEIN"/>
    <property type="match status" value="1"/>
</dbReference>
<accession>N0CUX2</accession>
<keyword evidence="2" id="KW-0067">ATP-binding</keyword>
<proteinExistence type="predicted"/>
<dbReference type="KEGG" id="sfi:SFUL_3776"/>
<dbReference type="PANTHER" id="PTHR46844:SF1">
    <property type="entry name" value="SLR5058 PROTEIN"/>
    <property type="match status" value="1"/>
</dbReference>
<name>N0CUX2_STRMI</name>
<dbReference type="eggNOG" id="COG5635">
    <property type="taxonomic scope" value="Bacteria"/>
</dbReference>
<evidence type="ECO:0000256" key="1">
    <source>
        <dbReference type="ARBA" id="ARBA00022741"/>
    </source>
</evidence>
<feature type="region of interest" description="Disordered" evidence="3">
    <location>
        <begin position="276"/>
        <end position="302"/>
    </location>
</feature>
<dbReference type="Gene3D" id="3.40.50.300">
    <property type="entry name" value="P-loop containing nucleotide triphosphate hydrolases"/>
    <property type="match status" value="1"/>
</dbReference>